<evidence type="ECO:0000256" key="2">
    <source>
        <dbReference type="ARBA" id="ARBA00022801"/>
    </source>
</evidence>
<dbReference type="PROSITE" id="PS51462">
    <property type="entry name" value="NUDIX"/>
    <property type="match status" value="1"/>
</dbReference>
<dbReference type="Gene3D" id="3.40.50.10470">
    <property type="entry name" value="Translation initiation factor eif-2b, domain 2"/>
    <property type="match status" value="1"/>
</dbReference>
<proteinExistence type="inferred from homology"/>
<reference evidence="5" key="2">
    <citation type="journal article" date="2023" name="IMA Fungus">
        <title>Comparative genomic study of the Penicillium genus elucidates a diverse pangenome and 15 lateral gene transfer events.</title>
        <authorList>
            <person name="Petersen C."/>
            <person name="Sorensen T."/>
            <person name="Nielsen M.R."/>
            <person name="Sondergaard T.E."/>
            <person name="Sorensen J.L."/>
            <person name="Fitzpatrick D.A."/>
            <person name="Frisvad J.C."/>
            <person name="Nielsen K.L."/>
        </authorList>
    </citation>
    <scope>NUCLEOTIDE SEQUENCE</scope>
    <source>
        <strain evidence="5">IBT 30761</strain>
    </source>
</reference>
<dbReference type="SUPFAM" id="SSF55811">
    <property type="entry name" value="Nudix"/>
    <property type="match status" value="1"/>
</dbReference>
<comment type="caution">
    <text evidence="5">The sequence shown here is derived from an EMBL/GenBank/DDBJ whole genome shotgun (WGS) entry which is preliminary data.</text>
</comment>
<dbReference type="EMBL" id="JAPQKI010000004">
    <property type="protein sequence ID" value="KAJ5102512.1"/>
    <property type="molecule type" value="Genomic_DNA"/>
</dbReference>
<sequence>MPTAQNQAGLQTRSVVSSFIFTVANGSPRVALFRRSDKVSTYHHCLAPVAGHIQNNESPVAAAWREIEEETTLTTSHLELWRQGKPFTFDDSSVGRQWTVYPFGFCLRTAKDDAIRINWEHEGWSWYDPNEVSDDEQFGGVPRLSESLRRVWFEMDMNPAAAGALRSGLEELKTDHRSGSHELTSIAVKSFRDILVHLRSDRKWWETARMAAWHLWKNGRESMGSATLNALLGVLADIDDLKDLSLDDECAMDRVLGRIDHHLEVRRQMPACIKDSFVAYLQANGSRDTQTLSILTLSASSTIRDSILDAFSSLPMPNLDLRILESRPLFEGASMASSLLSAFESKFPAATGRHLRLTVYTDASAALAATNVEFVLLGADRLSSSGWVSNKTGSLPAVLSAKHVSPSCKVLVFSGLEKVAEPGAEHEHEPEENDYREVMIPWIECSVRGVNILEEGIRGIPPKTANCHVQVKNIYFEWVPSEMIDGYICEKGMVSAAAIRKCAQEVRENSRAYFDSL</sequence>
<keyword evidence="6" id="KW-1185">Reference proteome</keyword>
<dbReference type="PANTHER" id="PTHR43475:SF3">
    <property type="entry name" value="TRANSLATION INITIATION FACTOR EIF-2B SUBUNIT FAMILY PROTEIN (AFU_ORTHOLOGUE AFUA_2G14290)"/>
    <property type="match status" value="1"/>
</dbReference>
<dbReference type="AlphaFoldDB" id="A0A9W9KEW3"/>
<dbReference type="InterPro" id="IPR000086">
    <property type="entry name" value="NUDIX_hydrolase_dom"/>
</dbReference>
<feature type="domain" description="Nudix hydrolase" evidence="4">
    <location>
        <begin position="11"/>
        <end position="149"/>
    </location>
</feature>
<accession>A0A9W9KEW3</accession>
<dbReference type="PANTHER" id="PTHR43475">
    <property type="entry name" value="METHYLTHIORIBOSE-1-PHOSPHATE ISOMERASE"/>
    <property type="match status" value="1"/>
</dbReference>
<gene>
    <name evidence="5" type="ORF">N7532_003041</name>
</gene>
<dbReference type="SUPFAM" id="SSF100950">
    <property type="entry name" value="NagB/RpiA/CoA transferase-like"/>
    <property type="match status" value="1"/>
</dbReference>
<dbReference type="Pfam" id="PF00293">
    <property type="entry name" value="NUDIX"/>
    <property type="match status" value="1"/>
</dbReference>
<evidence type="ECO:0000313" key="5">
    <source>
        <dbReference type="EMBL" id="KAJ5102512.1"/>
    </source>
</evidence>
<evidence type="ECO:0000313" key="6">
    <source>
        <dbReference type="Proteomes" id="UP001149074"/>
    </source>
</evidence>
<dbReference type="InterPro" id="IPR015797">
    <property type="entry name" value="NUDIX_hydrolase-like_dom_sf"/>
</dbReference>
<dbReference type="OrthoDB" id="206213at2759"/>
<protein>
    <recommendedName>
        <fullName evidence="4">Nudix hydrolase domain-containing protein</fullName>
    </recommendedName>
</protein>
<dbReference type="RefSeq" id="XP_056475892.1">
    <property type="nucleotide sequence ID" value="XM_056615535.1"/>
</dbReference>
<dbReference type="InterPro" id="IPR020084">
    <property type="entry name" value="NUDIX_hydrolase_CS"/>
</dbReference>
<dbReference type="Pfam" id="PF01008">
    <property type="entry name" value="IF-2B"/>
    <property type="match status" value="1"/>
</dbReference>
<dbReference type="Gene3D" id="3.90.79.10">
    <property type="entry name" value="Nucleoside Triphosphate Pyrophosphohydrolase"/>
    <property type="match status" value="1"/>
</dbReference>
<dbReference type="InterPro" id="IPR042529">
    <property type="entry name" value="IF_2B-like_C"/>
</dbReference>
<name>A0A9W9KEW3_9EURO</name>
<reference evidence="5" key="1">
    <citation type="submission" date="2022-11" db="EMBL/GenBank/DDBJ databases">
        <authorList>
            <person name="Petersen C."/>
        </authorList>
    </citation>
    <scope>NUCLEOTIDE SEQUENCE</scope>
    <source>
        <strain evidence="5">IBT 30761</strain>
    </source>
</reference>
<evidence type="ECO:0000256" key="3">
    <source>
        <dbReference type="RuleBase" id="RU003814"/>
    </source>
</evidence>
<organism evidence="5 6">
    <name type="scientific">Penicillium argentinense</name>
    <dbReference type="NCBI Taxonomy" id="1131581"/>
    <lineage>
        <taxon>Eukaryota</taxon>
        <taxon>Fungi</taxon>
        <taxon>Dikarya</taxon>
        <taxon>Ascomycota</taxon>
        <taxon>Pezizomycotina</taxon>
        <taxon>Eurotiomycetes</taxon>
        <taxon>Eurotiomycetidae</taxon>
        <taxon>Eurotiales</taxon>
        <taxon>Aspergillaceae</taxon>
        <taxon>Penicillium</taxon>
    </lineage>
</organism>
<keyword evidence="2" id="KW-0378">Hydrolase</keyword>
<dbReference type="GO" id="GO:0019509">
    <property type="term" value="P:L-methionine salvage from methylthioadenosine"/>
    <property type="evidence" value="ECO:0007669"/>
    <property type="project" value="TreeGrafter"/>
</dbReference>
<dbReference type="PROSITE" id="PS00893">
    <property type="entry name" value="NUDIX_BOX"/>
    <property type="match status" value="1"/>
</dbReference>
<dbReference type="GO" id="GO:0016787">
    <property type="term" value="F:hydrolase activity"/>
    <property type="evidence" value="ECO:0007669"/>
    <property type="project" value="UniProtKB-KW"/>
</dbReference>
<dbReference type="CDD" id="cd18872">
    <property type="entry name" value="NUDIX_eIF-2B"/>
    <property type="match status" value="1"/>
</dbReference>
<dbReference type="InterPro" id="IPR000649">
    <property type="entry name" value="IF-2B-related"/>
</dbReference>
<dbReference type="InterPro" id="IPR037171">
    <property type="entry name" value="NagB/RpiA_transferase-like"/>
</dbReference>
<dbReference type="Proteomes" id="UP001149074">
    <property type="component" value="Unassembled WGS sequence"/>
</dbReference>
<comment type="similarity">
    <text evidence="1 3">Belongs to the eIF-2B alpha/beta/delta subunits family.</text>
</comment>
<evidence type="ECO:0000259" key="4">
    <source>
        <dbReference type="PROSITE" id="PS51462"/>
    </source>
</evidence>
<dbReference type="GeneID" id="81354514"/>
<evidence type="ECO:0000256" key="1">
    <source>
        <dbReference type="ARBA" id="ARBA00007251"/>
    </source>
</evidence>
<dbReference type="GO" id="GO:0046523">
    <property type="term" value="F:S-methyl-5-thioribose-1-phosphate isomerase activity"/>
    <property type="evidence" value="ECO:0007669"/>
    <property type="project" value="TreeGrafter"/>
</dbReference>